<accession>A0AAV4N6Z3</accession>
<sequence>MTSIVSIFSFIDCISVLTSKFSQSASYRSHQIENLADTTHCYSRPNLGTYREARSTYPKKMHPNLLSFSADLEFCIEVSQIKSSKLAELDIRAFKQRLVFRGVDIFFFFDVVSG</sequence>
<keyword evidence="2" id="KW-1185">Reference proteome</keyword>
<dbReference type="EMBL" id="BPLR01020568">
    <property type="protein sequence ID" value="GIX80070.1"/>
    <property type="molecule type" value="Genomic_DNA"/>
</dbReference>
<organism evidence="1 2">
    <name type="scientific">Caerostris extrusa</name>
    <name type="common">Bark spider</name>
    <name type="synonym">Caerostris bankana</name>
    <dbReference type="NCBI Taxonomy" id="172846"/>
    <lineage>
        <taxon>Eukaryota</taxon>
        <taxon>Metazoa</taxon>
        <taxon>Ecdysozoa</taxon>
        <taxon>Arthropoda</taxon>
        <taxon>Chelicerata</taxon>
        <taxon>Arachnida</taxon>
        <taxon>Araneae</taxon>
        <taxon>Araneomorphae</taxon>
        <taxon>Entelegynae</taxon>
        <taxon>Araneoidea</taxon>
        <taxon>Araneidae</taxon>
        <taxon>Caerostris</taxon>
    </lineage>
</organism>
<dbReference type="AlphaFoldDB" id="A0AAV4N6Z3"/>
<name>A0AAV4N6Z3_CAEEX</name>
<comment type="caution">
    <text evidence="1">The sequence shown here is derived from an EMBL/GenBank/DDBJ whole genome shotgun (WGS) entry which is preliminary data.</text>
</comment>
<evidence type="ECO:0000313" key="2">
    <source>
        <dbReference type="Proteomes" id="UP001054945"/>
    </source>
</evidence>
<dbReference type="Proteomes" id="UP001054945">
    <property type="component" value="Unassembled WGS sequence"/>
</dbReference>
<protein>
    <submittedName>
        <fullName evidence="1">Uncharacterized protein</fullName>
    </submittedName>
</protein>
<reference evidence="1 2" key="1">
    <citation type="submission" date="2021-06" db="EMBL/GenBank/DDBJ databases">
        <title>Caerostris extrusa draft genome.</title>
        <authorList>
            <person name="Kono N."/>
            <person name="Arakawa K."/>
        </authorList>
    </citation>
    <scope>NUCLEOTIDE SEQUENCE [LARGE SCALE GENOMIC DNA]</scope>
</reference>
<gene>
    <name evidence="1" type="ORF">CEXT_396631</name>
</gene>
<proteinExistence type="predicted"/>
<evidence type="ECO:0000313" key="1">
    <source>
        <dbReference type="EMBL" id="GIX80070.1"/>
    </source>
</evidence>